<sequence>MKSQRFTSICQAVQNGQERHVEHQVTHQTGKIVACSGINFEVETDGRHQNWAMQNCEEQT</sequence>
<accession>A0ABN6E1P5</accession>
<dbReference type="EMBL" id="AP024355">
    <property type="protein sequence ID" value="BCR06267.1"/>
    <property type="molecule type" value="Genomic_DNA"/>
</dbReference>
<gene>
    <name evidence="1" type="ORF">DESUT3_33360</name>
</gene>
<name>A0ABN6E1P5_9BACT</name>
<reference evidence="1 2" key="1">
    <citation type="journal article" date="2016" name="C (Basel)">
        <title>Selective Growth of and Electricity Production by Marine Exoelectrogenic Bacteria in Self-Aggregated Hydrogel of Microbially Reduced Graphene Oxide.</title>
        <authorList>
            <person name="Yoshida N."/>
            <person name="Goto Y."/>
            <person name="Miyata Y."/>
        </authorList>
    </citation>
    <scope>NUCLEOTIDE SEQUENCE [LARGE SCALE GENOMIC DNA]</scope>
    <source>
        <strain evidence="1 2">NIT-T3</strain>
    </source>
</reference>
<keyword evidence="2" id="KW-1185">Reference proteome</keyword>
<organism evidence="1 2">
    <name type="scientific">Desulfuromonas versatilis</name>
    <dbReference type="NCBI Taxonomy" id="2802975"/>
    <lineage>
        <taxon>Bacteria</taxon>
        <taxon>Pseudomonadati</taxon>
        <taxon>Thermodesulfobacteriota</taxon>
        <taxon>Desulfuromonadia</taxon>
        <taxon>Desulfuromonadales</taxon>
        <taxon>Desulfuromonadaceae</taxon>
        <taxon>Desulfuromonas</taxon>
    </lineage>
</organism>
<evidence type="ECO:0000313" key="2">
    <source>
        <dbReference type="Proteomes" id="UP001319827"/>
    </source>
</evidence>
<dbReference type="Proteomes" id="UP001319827">
    <property type="component" value="Chromosome"/>
</dbReference>
<evidence type="ECO:0000313" key="1">
    <source>
        <dbReference type="EMBL" id="BCR06267.1"/>
    </source>
</evidence>
<protein>
    <submittedName>
        <fullName evidence="1">Uncharacterized protein</fullName>
    </submittedName>
</protein>
<dbReference type="RefSeq" id="WP_221249637.1">
    <property type="nucleotide sequence ID" value="NZ_AP024355.1"/>
</dbReference>
<proteinExistence type="predicted"/>
<reference evidence="1 2" key="2">
    <citation type="journal article" date="2021" name="Int. J. Syst. Evol. Microbiol.">
        <title>Isolation and Polyphasic Characterization of Desulfuromonas versatilis sp. Nov., an Electrogenic Bacteria Capable of Versatile Metabolism Isolated from a Graphene Oxide-Reducing Enrichment Culture.</title>
        <authorList>
            <person name="Xie L."/>
            <person name="Yoshida N."/>
            <person name="Ishii S."/>
            <person name="Meng L."/>
        </authorList>
    </citation>
    <scope>NUCLEOTIDE SEQUENCE [LARGE SCALE GENOMIC DNA]</scope>
    <source>
        <strain evidence="1 2">NIT-T3</strain>
    </source>
</reference>